<dbReference type="OrthoDB" id="26525at2759"/>
<dbReference type="SUPFAM" id="SSF47473">
    <property type="entry name" value="EF-hand"/>
    <property type="match status" value="1"/>
</dbReference>
<dbReference type="SMART" id="SM00054">
    <property type="entry name" value="EFh"/>
    <property type="match status" value="4"/>
</dbReference>
<keyword evidence="2" id="KW-0677">Repeat</keyword>
<dbReference type="VEuPathDB" id="TrichDB:TRFO_21066"/>
<evidence type="ECO:0000256" key="2">
    <source>
        <dbReference type="ARBA" id="ARBA00022737"/>
    </source>
</evidence>
<dbReference type="Pfam" id="PF13499">
    <property type="entry name" value="EF-hand_7"/>
    <property type="match status" value="2"/>
</dbReference>
<comment type="caution">
    <text evidence="5">The sequence shown here is derived from an EMBL/GenBank/DDBJ whole genome shotgun (WGS) entry which is preliminary data.</text>
</comment>
<evidence type="ECO:0000313" key="5">
    <source>
        <dbReference type="EMBL" id="OHT09962.1"/>
    </source>
</evidence>
<dbReference type="GeneID" id="94836449"/>
<proteinExistence type="predicted"/>
<dbReference type="CDD" id="cd00051">
    <property type="entry name" value="EFh"/>
    <property type="match status" value="1"/>
</dbReference>
<reference evidence="5" key="1">
    <citation type="submission" date="2016-10" db="EMBL/GenBank/DDBJ databases">
        <authorList>
            <person name="Benchimol M."/>
            <person name="Almeida L.G."/>
            <person name="Vasconcelos A.T."/>
            <person name="Perreira-Neves A."/>
            <person name="Rosa I.A."/>
            <person name="Tasca T."/>
            <person name="Bogo M.R."/>
            <person name="de Souza W."/>
        </authorList>
    </citation>
    <scope>NUCLEOTIDE SEQUENCE [LARGE SCALE GENOMIC DNA]</scope>
    <source>
        <strain evidence="5">K</strain>
    </source>
</reference>
<evidence type="ECO:0000313" key="6">
    <source>
        <dbReference type="Proteomes" id="UP000179807"/>
    </source>
</evidence>
<dbReference type="InterPro" id="IPR011992">
    <property type="entry name" value="EF-hand-dom_pair"/>
</dbReference>
<evidence type="ECO:0000256" key="1">
    <source>
        <dbReference type="ARBA" id="ARBA00022723"/>
    </source>
</evidence>
<dbReference type="GO" id="GO:0043226">
    <property type="term" value="C:organelle"/>
    <property type="evidence" value="ECO:0007669"/>
    <property type="project" value="UniProtKB-ARBA"/>
</dbReference>
<feature type="domain" description="EF-hand" evidence="4">
    <location>
        <begin position="77"/>
        <end position="112"/>
    </location>
</feature>
<sequence length="144" mass="16550">MLDSDENLNYRQQFDLLDISRSGRLTRDSVAQVLSSEGSQLDRLMIALMFEKYDSDGSSTIEFEEFERFCREMEKLSDKEILRQIFDLADEDHNQVLDFGEVKKIGVMMGLSVNDLDSWATIEALDKNSDNLVDFNEFCAILTA</sequence>
<evidence type="ECO:0000259" key="4">
    <source>
        <dbReference type="PROSITE" id="PS50222"/>
    </source>
</evidence>
<accession>A0A1J4KG13</accession>
<protein>
    <submittedName>
        <fullName evidence="5">EF hand family protein</fullName>
    </submittedName>
</protein>
<dbReference type="InterPro" id="IPR002048">
    <property type="entry name" value="EF_hand_dom"/>
</dbReference>
<dbReference type="GO" id="GO:0005509">
    <property type="term" value="F:calcium ion binding"/>
    <property type="evidence" value="ECO:0007669"/>
    <property type="project" value="InterPro"/>
</dbReference>
<dbReference type="InterPro" id="IPR018247">
    <property type="entry name" value="EF_Hand_1_Ca_BS"/>
</dbReference>
<feature type="domain" description="EF-hand" evidence="4">
    <location>
        <begin position="41"/>
        <end position="76"/>
    </location>
</feature>
<dbReference type="PANTHER" id="PTHR45942">
    <property type="entry name" value="PROTEIN PHOSPATASE 3 REGULATORY SUBUNIT B ALPHA ISOFORM TYPE 1"/>
    <property type="match status" value="1"/>
</dbReference>
<dbReference type="Proteomes" id="UP000179807">
    <property type="component" value="Unassembled WGS sequence"/>
</dbReference>
<keyword evidence="1" id="KW-0479">Metal-binding</keyword>
<evidence type="ECO:0000256" key="3">
    <source>
        <dbReference type="ARBA" id="ARBA00022837"/>
    </source>
</evidence>
<dbReference type="RefSeq" id="XP_068363098.1">
    <property type="nucleotide sequence ID" value="XM_068501745.1"/>
</dbReference>
<dbReference type="AlphaFoldDB" id="A0A1J4KG13"/>
<name>A0A1J4KG13_9EUKA</name>
<dbReference type="PROSITE" id="PS50222">
    <property type="entry name" value="EF_HAND_2"/>
    <property type="match status" value="2"/>
</dbReference>
<gene>
    <name evidence="5" type="ORF">TRFO_21066</name>
</gene>
<dbReference type="PROSITE" id="PS00018">
    <property type="entry name" value="EF_HAND_1"/>
    <property type="match status" value="2"/>
</dbReference>
<organism evidence="5 6">
    <name type="scientific">Tritrichomonas foetus</name>
    <dbReference type="NCBI Taxonomy" id="1144522"/>
    <lineage>
        <taxon>Eukaryota</taxon>
        <taxon>Metamonada</taxon>
        <taxon>Parabasalia</taxon>
        <taxon>Tritrichomonadida</taxon>
        <taxon>Tritrichomonadidae</taxon>
        <taxon>Tritrichomonas</taxon>
    </lineage>
</organism>
<keyword evidence="3" id="KW-0106">Calcium</keyword>
<dbReference type="Gene3D" id="1.10.238.10">
    <property type="entry name" value="EF-hand"/>
    <property type="match status" value="2"/>
</dbReference>
<keyword evidence="6" id="KW-1185">Reference proteome</keyword>
<dbReference type="EMBL" id="MLAK01000626">
    <property type="protein sequence ID" value="OHT09962.1"/>
    <property type="molecule type" value="Genomic_DNA"/>
</dbReference>
<dbReference type="FunFam" id="1.10.238.10:FF:000178">
    <property type="entry name" value="Calmodulin-2 A"/>
    <property type="match status" value="1"/>
</dbReference>